<evidence type="ECO:0000313" key="7">
    <source>
        <dbReference type="Proteomes" id="UP001239085"/>
    </source>
</evidence>
<dbReference type="InterPro" id="IPR003439">
    <property type="entry name" value="ABC_transporter-like_ATP-bd"/>
</dbReference>
<evidence type="ECO:0000256" key="3">
    <source>
        <dbReference type="ARBA" id="ARBA00022741"/>
    </source>
</evidence>
<keyword evidence="2" id="KW-0813">Transport</keyword>
<dbReference type="RefSeq" id="WP_307359752.1">
    <property type="nucleotide sequence ID" value="NZ_JAUSXK010000001.1"/>
</dbReference>
<dbReference type="Gene3D" id="3.40.50.300">
    <property type="entry name" value="P-loop containing nucleotide triphosphate hydrolases"/>
    <property type="match status" value="1"/>
</dbReference>
<evidence type="ECO:0000256" key="2">
    <source>
        <dbReference type="ARBA" id="ARBA00022448"/>
    </source>
</evidence>
<dbReference type="InterPro" id="IPR027417">
    <property type="entry name" value="P-loop_NTPase"/>
</dbReference>
<comment type="similarity">
    <text evidence="1">Belongs to the ABC transporter superfamily.</text>
</comment>
<accession>A0ABU0P794</accession>
<dbReference type="PANTHER" id="PTHR43776">
    <property type="entry name" value="TRANSPORT ATP-BINDING PROTEIN"/>
    <property type="match status" value="1"/>
</dbReference>
<evidence type="ECO:0000313" key="6">
    <source>
        <dbReference type="EMBL" id="MDQ0643210.1"/>
    </source>
</evidence>
<comment type="caution">
    <text evidence="6">The sequence shown here is derived from an EMBL/GenBank/DDBJ whole genome shotgun (WGS) entry which is preliminary data.</text>
</comment>
<keyword evidence="7" id="KW-1185">Reference proteome</keyword>
<evidence type="ECO:0000256" key="4">
    <source>
        <dbReference type="ARBA" id="ARBA00022840"/>
    </source>
</evidence>
<dbReference type="SUPFAM" id="SSF52540">
    <property type="entry name" value="P-loop containing nucleoside triphosphate hydrolases"/>
    <property type="match status" value="1"/>
</dbReference>
<sequence>MNAEQRPVLEVESLAVEYRRGRRRTRAVENISFDIADGETLGLVGESGSGKSTIGKAILGLAPVTEGVIRYRGTDISTLTRMQRRALTRDVQVIFQDPPQFARSDEAHRILHRGACADP</sequence>
<dbReference type="Proteomes" id="UP001239085">
    <property type="component" value="Unassembled WGS sequence"/>
</dbReference>
<name>A0ABU0P794_9MICO</name>
<keyword evidence="3" id="KW-0547">Nucleotide-binding</keyword>
<protein>
    <submittedName>
        <fullName evidence="6">ABC-type oligopeptide transport system ATPase subunit</fullName>
    </submittedName>
</protein>
<keyword evidence="4" id="KW-0067">ATP-binding</keyword>
<reference evidence="6 7" key="1">
    <citation type="submission" date="2023-07" db="EMBL/GenBank/DDBJ databases">
        <title>Comparative genomics of wheat-associated soil bacteria to identify genetic determinants of phenazine resistance.</title>
        <authorList>
            <person name="Mouncey N."/>
        </authorList>
    </citation>
    <scope>NUCLEOTIDE SEQUENCE [LARGE SCALE GENOMIC DNA]</scope>
    <source>
        <strain evidence="6 7">W2I7</strain>
    </source>
</reference>
<dbReference type="PANTHER" id="PTHR43776:SF7">
    <property type="entry name" value="D,D-DIPEPTIDE TRANSPORT ATP-BINDING PROTEIN DDPF-RELATED"/>
    <property type="match status" value="1"/>
</dbReference>
<evidence type="ECO:0000256" key="1">
    <source>
        <dbReference type="ARBA" id="ARBA00005417"/>
    </source>
</evidence>
<organism evidence="6 7">
    <name type="scientific">Microbacterium murale</name>
    <dbReference type="NCBI Taxonomy" id="1081040"/>
    <lineage>
        <taxon>Bacteria</taxon>
        <taxon>Bacillati</taxon>
        <taxon>Actinomycetota</taxon>
        <taxon>Actinomycetes</taxon>
        <taxon>Micrococcales</taxon>
        <taxon>Microbacteriaceae</taxon>
        <taxon>Microbacterium</taxon>
    </lineage>
</organism>
<evidence type="ECO:0000259" key="5">
    <source>
        <dbReference type="Pfam" id="PF00005"/>
    </source>
</evidence>
<feature type="domain" description="ABC transporter" evidence="5">
    <location>
        <begin position="29"/>
        <end position="104"/>
    </location>
</feature>
<dbReference type="EMBL" id="JAUSXK010000001">
    <property type="protein sequence ID" value="MDQ0643210.1"/>
    <property type="molecule type" value="Genomic_DNA"/>
</dbReference>
<dbReference type="Pfam" id="PF00005">
    <property type="entry name" value="ABC_tran"/>
    <property type="match status" value="1"/>
</dbReference>
<dbReference type="InterPro" id="IPR050319">
    <property type="entry name" value="ABC_transp_ATP-bind"/>
</dbReference>
<proteinExistence type="inferred from homology"/>
<gene>
    <name evidence="6" type="ORF">QFZ46_001370</name>
</gene>